<protein>
    <submittedName>
        <fullName evidence="2">Uncharacterized protein</fullName>
    </submittedName>
</protein>
<reference evidence="2 3" key="1">
    <citation type="submission" date="2009-02" db="EMBL/GenBank/DDBJ databases">
        <title>Draft genome sequence of Bifidobacterium pseudocatenulatum (DSM 20438).</title>
        <authorList>
            <person name="Sudarsanam P."/>
            <person name="Ley R."/>
            <person name="Guruge J."/>
            <person name="Turnbaugh P.J."/>
            <person name="Mahowald M."/>
            <person name="Liep D."/>
            <person name="Gordon J."/>
        </authorList>
    </citation>
    <scope>NUCLEOTIDE SEQUENCE [LARGE SCALE GENOMIC DNA]</scope>
    <source>
        <strain evidence="2 3">DSM 20438</strain>
    </source>
</reference>
<accession>C0BRB5</accession>
<proteinExistence type="predicted"/>
<sequence>MESRPVAATLPFYRAPPYGHAAHSKSCFTHRFTQYFGIIFSLNQKEMQQHSSDYSKSSAFRREKSKKTCATTAA</sequence>
<evidence type="ECO:0000256" key="1">
    <source>
        <dbReference type="SAM" id="MobiDB-lite"/>
    </source>
</evidence>
<feature type="region of interest" description="Disordered" evidence="1">
    <location>
        <begin position="51"/>
        <end position="74"/>
    </location>
</feature>
<comment type="caution">
    <text evidence="2">The sequence shown here is derived from an EMBL/GenBank/DDBJ whole genome shotgun (WGS) entry which is preliminary data.</text>
</comment>
<dbReference type="KEGG" id="bpsc:BBPC_1415"/>
<gene>
    <name evidence="2" type="ORF">BIFPSEUDO_03179</name>
</gene>
<name>C0BRB5_BIFPS</name>
<reference evidence="2 3" key="2">
    <citation type="submission" date="2009-02" db="EMBL/GenBank/DDBJ databases">
        <authorList>
            <person name="Fulton L."/>
            <person name="Clifton S."/>
            <person name="Fulton B."/>
            <person name="Xu J."/>
            <person name="Minx P."/>
            <person name="Pepin K.H."/>
            <person name="Johnson M."/>
            <person name="Bhonagiri V."/>
            <person name="Nash W.E."/>
            <person name="Mardis E.R."/>
            <person name="Wilson R.K."/>
        </authorList>
    </citation>
    <scope>NUCLEOTIDE SEQUENCE [LARGE SCALE GENOMIC DNA]</scope>
    <source>
        <strain evidence="2 3">DSM 20438</strain>
    </source>
</reference>
<organism evidence="2 3">
    <name type="scientific">Bifidobacterium pseudocatenulatum DSM 20438 = JCM 1200 = LMG 10505</name>
    <dbReference type="NCBI Taxonomy" id="547043"/>
    <lineage>
        <taxon>Bacteria</taxon>
        <taxon>Bacillati</taxon>
        <taxon>Actinomycetota</taxon>
        <taxon>Actinomycetes</taxon>
        <taxon>Bifidobacteriales</taxon>
        <taxon>Bifidobacteriaceae</taxon>
        <taxon>Bifidobacterium</taxon>
    </lineage>
</organism>
<evidence type="ECO:0000313" key="2">
    <source>
        <dbReference type="EMBL" id="EEG71209.1"/>
    </source>
</evidence>
<evidence type="ECO:0000313" key="3">
    <source>
        <dbReference type="Proteomes" id="UP000003875"/>
    </source>
</evidence>
<dbReference type="Proteomes" id="UP000003875">
    <property type="component" value="Unassembled WGS sequence"/>
</dbReference>
<dbReference type="AlphaFoldDB" id="C0BRB5"/>
<dbReference type="PATRIC" id="fig|547043.19.peg.1472"/>
<dbReference type="EMBL" id="ABXX02000002">
    <property type="protein sequence ID" value="EEG71209.1"/>
    <property type="molecule type" value="Genomic_DNA"/>
</dbReference>